<evidence type="ECO:0000313" key="3">
    <source>
        <dbReference type="Proteomes" id="UP000029448"/>
    </source>
</evidence>
<name>A0A094ZHP2_9PROT</name>
<comment type="caution">
    <text evidence="2">The sequence shown here is derived from an EMBL/GenBank/DDBJ whole genome shotgun (WGS) entry which is preliminary data.</text>
</comment>
<accession>A0A094ZHP2</accession>
<dbReference type="Pfam" id="PF06666">
    <property type="entry name" value="DUF1173"/>
    <property type="match status" value="1"/>
</dbReference>
<dbReference type="InterPro" id="IPR009553">
    <property type="entry name" value="DUF1173"/>
</dbReference>
<protein>
    <recommendedName>
        <fullName evidence="4">DUF1173 domain-containing protein</fullName>
    </recommendedName>
</protein>
<evidence type="ECO:0008006" key="4">
    <source>
        <dbReference type="Google" id="ProtNLM"/>
    </source>
</evidence>
<feature type="compositionally biased region" description="Low complexity" evidence="1">
    <location>
        <begin position="124"/>
        <end position="136"/>
    </location>
</feature>
<dbReference type="RefSeq" id="WP_052051446.1">
    <property type="nucleotide sequence ID" value="NZ_JOKM01000089.1"/>
</dbReference>
<evidence type="ECO:0000313" key="2">
    <source>
        <dbReference type="EMBL" id="KGB22046.1"/>
    </source>
</evidence>
<evidence type="ECO:0000256" key="1">
    <source>
        <dbReference type="SAM" id="MobiDB-lite"/>
    </source>
</evidence>
<gene>
    <name evidence="2" type="ORF">AtDm6_2645</name>
</gene>
<organism evidence="2 3">
    <name type="scientific">Acetobacter tropicalis</name>
    <dbReference type="NCBI Taxonomy" id="104102"/>
    <lineage>
        <taxon>Bacteria</taxon>
        <taxon>Pseudomonadati</taxon>
        <taxon>Pseudomonadota</taxon>
        <taxon>Alphaproteobacteria</taxon>
        <taxon>Acetobacterales</taxon>
        <taxon>Acetobacteraceae</taxon>
        <taxon>Acetobacter</taxon>
    </lineage>
</organism>
<keyword evidence="3" id="KW-1185">Reference proteome</keyword>
<dbReference type="PATRIC" id="fig|104102.7.peg.2611"/>
<dbReference type="AlphaFoldDB" id="A0A094ZHP2"/>
<dbReference type="EMBL" id="JOKM01000089">
    <property type="protein sequence ID" value="KGB22046.1"/>
    <property type="molecule type" value="Genomic_DNA"/>
</dbReference>
<proteinExistence type="predicted"/>
<reference evidence="2 3" key="1">
    <citation type="submission" date="2014-06" db="EMBL/GenBank/DDBJ databases">
        <title>Functional and comparative genomic analyses of the Drosophila gut microbiota identify candidate symbiosis factors.</title>
        <authorList>
            <person name="Newell P.D."/>
            <person name="Chaston J.M."/>
            <person name="Douglas A.E."/>
        </authorList>
    </citation>
    <scope>NUCLEOTIDE SEQUENCE [LARGE SCALE GENOMIC DNA]</scope>
    <source>
        <strain evidence="2 3">DmCS_006</strain>
    </source>
</reference>
<sequence>MNDIVVLPGGEKLSLEWKLSDPERFQRRLKAKHADNGKAGPGEKAHCLCVHQGRYLELQIRELKESYYFACMANTTPYHRPTCPFYKPNPEKSGQAAYVDGVIKEDTERDEVTVKLITSLNRNSPTSSETSALSSAGTRSGGKTQRRMTTLGLLHLIWERAGLHYWRPQFAGHRTDPKALRRAYAASRNIKVQRGIKLNQVLCPVVSGNQDILSSTRQKIKNHSEKLRLYVIGRLSSVQVHPYGKGYNIELSGIRDGYRMFMSISQAKWERLEKSYSRELAEFSRNEEGLSVFGLFLVTIDPIKKGKYSNFSTIQIEDAALMTTTEQLIPVESRYEAKIVELLVQKDRTFIKPLRFDAARELVRPDFILTDMSKKEGYPMEVFGLTDEKYLARKAEKERYYARVFGVDGWWSWDASHNAPIPPLPEVSLTQAADPIS</sequence>
<feature type="region of interest" description="Disordered" evidence="1">
    <location>
        <begin position="121"/>
        <end position="145"/>
    </location>
</feature>
<dbReference type="Proteomes" id="UP000029448">
    <property type="component" value="Unassembled WGS sequence"/>
</dbReference>